<reference evidence="2" key="1">
    <citation type="journal article" date="2002" name="Science">
        <title>The draft genome of Ciona intestinalis: insights into chordate and vertebrate origins.</title>
        <authorList>
            <person name="Dehal P."/>
            <person name="Satou Y."/>
            <person name="Campbell R.K."/>
            <person name="Chapman J."/>
            <person name="Degnan B."/>
            <person name="De Tomaso A."/>
            <person name="Davidson B."/>
            <person name="Di Gregorio A."/>
            <person name="Gelpke M."/>
            <person name="Goodstein D.M."/>
            <person name="Harafuji N."/>
            <person name="Hastings K.E."/>
            <person name="Ho I."/>
            <person name="Hotta K."/>
            <person name="Huang W."/>
            <person name="Kawashima T."/>
            <person name="Lemaire P."/>
            <person name="Martinez D."/>
            <person name="Meinertzhagen I.A."/>
            <person name="Necula S."/>
            <person name="Nonaka M."/>
            <person name="Putnam N."/>
            <person name="Rash S."/>
            <person name="Saiga H."/>
            <person name="Satake M."/>
            <person name="Terry A."/>
            <person name="Yamada L."/>
            <person name="Wang H.G."/>
            <person name="Awazu S."/>
            <person name="Azumi K."/>
            <person name="Boore J."/>
            <person name="Branno M."/>
            <person name="Chin-Bow S."/>
            <person name="DeSantis R."/>
            <person name="Doyle S."/>
            <person name="Francino P."/>
            <person name="Keys D.N."/>
            <person name="Haga S."/>
            <person name="Hayashi H."/>
            <person name="Hino K."/>
            <person name="Imai K.S."/>
            <person name="Inaba K."/>
            <person name="Kano S."/>
            <person name="Kobayashi K."/>
            <person name="Kobayashi M."/>
            <person name="Lee B.I."/>
            <person name="Makabe K.W."/>
            <person name="Manohar C."/>
            <person name="Matassi G."/>
            <person name="Medina M."/>
            <person name="Mochizuki Y."/>
            <person name="Mount S."/>
            <person name="Morishita T."/>
            <person name="Miura S."/>
            <person name="Nakayama A."/>
            <person name="Nishizaka S."/>
            <person name="Nomoto H."/>
            <person name="Ohta F."/>
            <person name="Oishi K."/>
            <person name="Rigoutsos I."/>
            <person name="Sano M."/>
            <person name="Sasaki A."/>
            <person name="Sasakura Y."/>
            <person name="Shoguchi E."/>
            <person name="Shin-i T."/>
            <person name="Spagnuolo A."/>
            <person name="Stainier D."/>
            <person name="Suzuki M.M."/>
            <person name="Tassy O."/>
            <person name="Takatori N."/>
            <person name="Tokuoka M."/>
            <person name="Yagi K."/>
            <person name="Yoshizaki F."/>
            <person name="Wada S."/>
            <person name="Zhang C."/>
            <person name="Hyatt P.D."/>
            <person name="Larimer F."/>
            <person name="Detter C."/>
            <person name="Doggett N."/>
            <person name="Glavina T."/>
            <person name="Hawkins T."/>
            <person name="Richardson P."/>
            <person name="Lucas S."/>
            <person name="Kohara Y."/>
            <person name="Levine M."/>
            <person name="Satoh N."/>
            <person name="Rokhsar D.S."/>
        </authorList>
    </citation>
    <scope>NUCLEOTIDE SEQUENCE [LARGE SCALE GENOMIC DNA]</scope>
</reference>
<proteinExistence type="predicted"/>
<dbReference type="EMBL" id="EAAA01002690">
    <property type="status" value="NOT_ANNOTATED_CDS"/>
    <property type="molecule type" value="Genomic_DNA"/>
</dbReference>
<protein>
    <submittedName>
        <fullName evidence="1">Uncharacterized protein</fullName>
    </submittedName>
</protein>
<keyword evidence="2" id="KW-1185">Reference proteome</keyword>
<evidence type="ECO:0000313" key="1">
    <source>
        <dbReference type="Ensembl" id="ENSCINP00000031440.1"/>
    </source>
</evidence>
<dbReference type="InParanoid" id="H2XP57"/>
<reference evidence="1" key="2">
    <citation type="journal article" date="2008" name="Genome Biol.">
        <title>Improved genome assembly and evidence-based global gene model set for the chordate Ciona intestinalis: new insight into intron and operon populations.</title>
        <authorList>
            <person name="Satou Y."/>
            <person name="Mineta K."/>
            <person name="Ogasawara M."/>
            <person name="Sasakura Y."/>
            <person name="Shoguchi E."/>
            <person name="Ueno K."/>
            <person name="Yamada L."/>
            <person name="Matsumoto J."/>
            <person name="Wasserscheid J."/>
            <person name="Dewar K."/>
            <person name="Wiley G.B."/>
            <person name="Macmil S.L."/>
            <person name="Roe B.A."/>
            <person name="Zeller R.W."/>
            <person name="Hastings K.E."/>
            <person name="Lemaire P."/>
            <person name="Lindquist E."/>
            <person name="Endo T."/>
            <person name="Hotta K."/>
            <person name="Inaba K."/>
        </authorList>
    </citation>
    <scope>NUCLEOTIDE SEQUENCE [LARGE SCALE GENOMIC DNA]</scope>
    <source>
        <strain evidence="1">wild type</strain>
    </source>
</reference>
<accession>H2XP57</accession>
<dbReference type="Proteomes" id="UP000008144">
    <property type="component" value="Chromosome 8"/>
</dbReference>
<organism evidence="1 2">
    <name type="scientific">Ciona intestinalis</name>
    <name type="common">Transparent sea squirt</name>
    <name type="synonym">Ascidia intestinalis</name>
    <dbReference type="NCBI Taxonomy" id="7719"/>
    <lineage>
        <taxon>Eukaryota</taxon>
        <taxon>Metazoa</taxon>
        <taxon>Chordata</taxon>
        <taxon>Tunicata</taxon>
        <taxon>Ascidiacea</taxon>
        <taxon>Phlebobranchia</taxon>
        <taxon>Cionidae</taxon>
        <taxon>Ciona</taxon>
    </lineage>
</organism>
<dbReference type="Ensembl" id="ENSCINT00000031021.1">
    <property type="protein sequence ID" value="ENSCINP00000031440.1"/>
    <property type="gene ID" value="ENSCING00000021433.1"/>
</dbReference>
<dbReference type="AlphaFoldDB" id="H2XP57"/>
<reference evidence="1" key="3">
    <citation type="submission" date="2025-08" db="UniProtKB">
        <authorList>
            <consortium name="Ensembl"/>
        </authorList>
    </citation>
    <scope>IDENTIFICATION</scope>
</reference>
<dbReference type="HOGENOM" id="CLU_1721711_0_0_1"/>
<sequence>MFIKHCFVLDHFNSLNTGTVITLTLLPFVAFNLGSTSENFQRKIQPCWDTLVASISSVNIAKASTIDSSIFVPGNLSSDRLSLIITEDLPLGNVFIISFDFQQYNPYSLAQRRYPPIGGMQNLSGVASIPTNRINFFHENLYSGQYGENITV</sequence>
<name>H2XP57_CIOIN</name>
<reference evidence="1" key="4">
    <citation type="submission" date="2025-09" db="UniProtKB">
        <authorList>
            <consortium name="Ensembl"/>
        </authorList>
    </citation>
    <scope>IDENTIFICATION</scope>
</reference>
<evidence type="ECO:0000313" key="2">
    <source>
        <dbReference type="Proteomes" id="UP000008144"/>
    </source>
</evidence>